<gene>
    <name evidence="2" type="ORF">RH857_13405</name>
</gene>
<evidence type="ECO:0000313" key="3">
    <source>
        <dbReference type="Proteomes" id="UP001260872"/>
    </source>
</evidence>
<evidence type="ECO:0000259" key="1">
    <source>
        <dbReference type="Pfam" id="PF19778"/>
    </source>
</evidence>
<dbReference type="InterPro" id="IPR027417">
    <property type="entry name" value="P-loop_NTPase"/>
</dbReference>
<dbReference type="RefSeq" id="WP_310538478.1">
    <property type="nucleotide sequence ID" value="NZ_BAAAOC010000059.1"/>
</dbReference>
<protein>
    <recommendedName>
        <fullName evidence="1">Type III restriction enzyme C-terminal endonuclease domain-containing protein</fullName>
    </recommendedName>
</protein>
<name>A0ABU1FWQ8_9MICC</name>
<evidence type="ECO:0000313" key="2">
    <source>
        <dbReference type="EMBL" id="MDR5713114.1"/>
    </source>
</evidence>
<accession>A0ABU1FWQ8</accession>
<dbReference type="Proteomes" id="UP001260872">
    <property type="component" value="Unassembled WGS sequence"/>
</dbReference>
<reference evidence="3" key="1">
    <citation type="submission" date="2023-07" db="EMBL/GenBank/DDBJ databases">
        <title>Description of three actinobacteria isolated from air of manufacturing shop in a pharmaceutical factory.</title>
        <authorList>
            <person name="Zhang D.-F."/>
        </authorList>
    </citation>
    <scope>NUCLEOTIDE SEQUENCE [LARGE SCALE GENOMIC DNA]</scope>
    <source>
        <strain evidence="3">CCTCC AB 207010</strain>
    </source>
</reference>
<dbReference type="Pfam" id="PF19778">
    <property type="entry name" value="RE_endonuc"/>
    <property type="match status" value="1"/>
</dbReference>
<organism evidence="2 3">
    <name type="scientific">Nesterenkonia flava</name>
    <dbReference type="NCBI Taxonomy" id="469799"/>
    <lineage>
        <taxon>Bacteria</taxon>
        <taxon>Bacillati</taxon>
        <taxon>Actinomycetota</taxon>
        <taxon>Actinomycetes</taxon>
        <taxon>Micrococcales</taxon>
        <taxon>Micrococcaceae</taxon>
        <taxon>Nesterenkonia</taxon>
    </lineage>
</organism>
<sequence length="636" mass="73168">MHISKVRSKRKTLFVEAVIDRKHADGAQRVQVVLQNGSDLFDLSDGLPQYRGMEVDRIDRKPDRVTFTNNQTIQVGEEAGVDRQLVWRDQIRHTIRQHLARQDQIDAAGHDVKTLSLFFVEQVADYVGDEAVLPGMFDELFREEWLRAGKPENQMPDPASVRVSYFPSTKTGVLKDTKGRASDAEFESRAYQEIIANKELILTKDNPRAFIFSHSALKEGWDNPNVFQVGFLRHTRSDLERRQQIGRGLRLPVNQAGRRVKDPAINRLTLVVDESFVEFRDGLNAEYEAAGGSKGEATELENADNEVLVRRRPELFDSDEFRELWKRIRYKARYRVSIIPDSLATVVAGSDHLDDLRFIQRRANVVQSATLEYDEHGHVITDEEAVSENRGERVLVTGQRLPDVVQLIEEQLQYGKFPLQLTRQTIANIVEHIITFDRDYGRYVLDDPERWARIVANAIRWETIEQMVDGINYEPVDEAEWYDAEVVFIDVETKTPPQPAKGNADPQSGVISDDGGRSLYDHVDYDSHVERAFARQLSNDPDRVKLFTKLPRRFKVATPVGEYAPDWAIVYEENGVERLYLVRETKDTRNLDDLDWDEKMRIKFAKRHFGAAPLGPVDYLHTTDKDGLLVVRRSRE</sequence>
<keyword evidence="3" id="KW-1185">Reference proteome</keyword>
<proteinExistence type="predicted"/>
<feature type="domain" description="Type III restriction enzyme C-terminal endonuclease" evidence="1">
    <location>
        <begin position="517"/>
        <end position="622"/>
    </location>
</feature>
<dbReference type="EMBL" id="JAVKGT010000062">
    <property type="protein sequence ID" value="MDR5713114.1"/>
    <property type="molecule type" value="Genomic_DNA"/>
</dbReference>
<comment type="caution">
    <text evidence="2">The sequence shown here is derived from an EMBL/GenBank/DDBJ whole genome shotgun (WGS) entry which is preliminary data.</text>
</comment>
<dbReference type="InterPro" id="IPR045572">
    <property type="entry name" value="RE_endonuc_C"/>
</dbReference>
<dbReference type="Gene3D" id="3.40.50.300">
    <property type="entry name" value="P-loop containing nucleotide triphosphate hydrolases"/>
    <property type="match status" value="1"/>
</dbReference>